<keyword evidence="3" id="KW-1185">Reference proteome</keyword>
<dbReference type="EMBL" id="MOMC01000076">
    <property type="protein sequence ID" value="ONH23996.1"/>
    <property type="molecule type" value="Genomic_DNA"/>
</dbReference>
<gene>
    <name evidence="2" type="ORF">BL253_31470</name>
</gene>
<organism evidence="2 3">
    <name type="scientific">Pseudofrankia asymbiotica</name>
    <dbReference type="NCBI Taxonomy" id="1834516"/>
    <lineage>
        <taxon>Bacteria</taxon>
        <taxon>Bacillati</taxon>
        <taxon>Actinomycetota</taxon>
        <taxon>Actinomycetes</taxon>
        <taxon>Frankiales</taxon>
        <taxon>Frankiaceae</taxon>
        <taxon>Pseudofrankia</taxon>
    </lineage>
</organism>
<dbReference type="PANTHER" id="PTHR30137">
    <property type="entry name" value="LUCIFERASE-LIKE MONOOXYGENASE"/>
    <property type="match status" value="1"/>
</dbReference>
<dbReference type="RefSeq" id="WP_076821068.1">
    <property type="nucleotide sequence ID" value="NZ_MOMC01000076.1"/>
</dbReference>
<dbReference type="Pfam" id="PF00296">
    <property type="entry name" value="Bac_luciferase"/>
    <property type="match status" value="1"/>
</dbReference>
<dbReference type="InterPro" id="IPR011251">
    <property type="entry name" value="Luciferase-like_dom"/>
</dbReference>
<feature type="domain" description="Luciferase-like" evidence="1">
    <location>
        <begin position="1"/>
        <end position="351"/>
    </location>
</feature>
<dbReference type="Proteomes" id="UP000188929">
    <property type="component" value="Unassembled WGS sequence"/>
</dbReference>
<dbReference type="AlphaFoldDB" id="A0A1V2I1Y0"/>
<accession>A0A1V2I1Y0</accession>
<dbReference type="SUPFAM" id="SSF51679">
    <property type="entry name" value="Bacterial luciferase-like"/>
    <property type="match status" value="1"/>
</dbReference>
<dbReference type="GO" id="GO:0005829">
    <property type="term" value="C:cytosol"/>
    <property type="evidence" value="ECO:0007669"/>
    <property type="project" value="TreeGrafter"/>
</dbReference>
<dbReference type="Gene3D" id="3.20.20.30">
    <property type="entry name" value="Luciferase-like domain"/>
    <property type="match status" value="1"/>
</dbReference>
<evidence type="ECO:0000313" key="3">
    <source>
        <dbReference type="Proteomes" id="UP000188929"/>
    </source>
</evidence>
<proteinExistence type="predicted"/>
<dbReference type="OrthoDB" id="3209103at2"/>
<dbReference type="PANTHER" id="PTHR30137:SF6">
    <property type="entry name" value="LUCIFERASE-LIKE MONOOXYGENASE"/>
    <property type="match status" value="1"/>
</dbReference>
<evidence type="ECO:0000313" key="2">
    <source>
        <dbReference type="EMBL" id="ONH23996.1"/>
    </source>
</evidence>
<evidence type="ECO:0000259" key="1">
    <source>
        <dbReference type="Pfam" id="PF00296"/>
    </source>
</evidence>
<protein>
    <submittedName>
        <fullName evidence="2">Luciferase</fullName>
    </submittedName>
</protein>
<name>A0A1V2I1Y0_9ACTN</name>
<comment type="caution">
    <text evidence="2">The sequence shown here is derived from an EMBL/GenBank/DDBJ whole genome shotgun (WGS) entry which is preliminary data.</text>
</comment>
<dbReference type="InterPro" id="IPR036661">
    <property type="entry name" value="Luciferase-like_sf"/>
</dbReference>
<dbReference type="InterPro" id="IPR050766">
    <property type="entry name" value="Bact_Lucif_Oxidored"/>
</dbReference>
<dbReference type="GO" id="GO:0016705">
    <property type="term" value="F:oxidoreductase activity, acting on paired donors, with incorporation or reduction of molecular oxygen"/>
    <property type="evidence" value="ECO:0007669"/>
    <property type="project" value="InterPro"/>
</dbReference>
<sequence length="400" mass="43726">MRVGVFLFGAVEMGDTIGTGGIEPTARRYTQADFLSATRRILDTGVLADELGFDAFWLTEHHFQHEGYEVVPNGLLFGAFLAERTRRIRIGTMFNVVGQWHPLRLAEDFAMLHNLSGGRGILGVGRGTVPREIEPLSLGRMSIGSTDNPDALAADAVNRDVTNEALDLLLTALDSEIFSHRGSYFQAPPPGIPDRGGEVESLTLIPRPAYPYDVWQAISSPGSLVAVPARGFGGVFWLASRSLLRARWDRYAEVYADTHGGAALAPGEKRMVVLNTYLADTRERAMELARPGHDEFWRFLGPYGWNRAYLGPDGGMPPAGWVPTLEDSVEQGVWAVGTAEDVAEAILRLRDDLGGLADLTIFPTGPGESYDTTDEQLRRFARDVRPLLDAATPVRPALVP</sequence>
<dbReference type="STRING" id="1834516.BL253_31470"/>
<reference evidence="3" key="1">
    <citation type="submission" date="2016-10" db="EMBL/GenBank/DDBJ databases">
        <title>Frankia sp. NRRL B-16386 Genome sequencing.</title>
        <authorList>
            <person name="Ghodhbane-Gtari F."/>
            <person name="Swanson E."/>
            <person name="Gueddou A."/>
            <person name="Hezbri K."/>
            <person name="Ktari K."/>
            <person name="Nouioui I."/>
            <person name="Morris K."/>
            <person name="Simpson S."/>
            <person name="Abebe-Akele F."/>
            <person name="Thomas K."/>
            <person name="Gtari M."/>
            <person name="Tisa L.S."/>
        </authorList>
    </citation>
    <scope>NUCLEOTIDE SEQUENCE [LARGE SCALE GENOMIC DNA]</scope>
    <source>
        <strain evidence="3">NRRL B-16386</strain>
    </source>
</reference>